<gene>
    <name evidence="3" type="ORF">PHET_08677</name>
</gene>
<evidence type="ECO:0000259" key="2">
    <source>
        <dbReference type="Pfam" id="PF03399"/>
    </source>
</evidence>
<evidence type="ECO:0000313" key="3">
    <source>
        <dbReference type="EMBL" id="KAF5395032.1"/>
    </source>
</evidence>
<sequence length="1417" mass="158257">MFGSTTANNTNLFEGISTTPGPGLFSFNPATVSTQSGTLFSAVTTSGSSLLFGLSPAAEITTAPSFVNRPVPASSDNAAVPSTKRVVGTPVNSHPSHRPAVKLSGLPAGLNRKAWLMEYFQRFGNIIRVICQPSLDSAYITFDTMTAAERAKRHGHEPPGDQPAMQPLPSTVVITVTLCRIRPRSNSGATINPVDAEKLATQSRLKPEDVVPHPAILDSKPESDNSNQPGSLFSSSGDPSHTRMSARPPQSDAPMGNLKGAMIGSTVEERVAILQAYYKAERQKRPAVPDKQTTSDSSQTDLSCFEFATSVRSMAIRGTCADMCPELERYFRDLHQRVSIFECLPSSLSTSSSCWQMDHTRAVKDYERSSADQPVPLPCELRPTAVLHRTMAYLLASIADRPELDTSRSLWKPWYEFMWTRTRAIRKDVVQQRLCCPLIVGVVERIARFHIFCAARLVDQPVDSFDPRINSENLTQCLQTLKEMYNDLDSTRSENVAESSCPNEAEFQAYMLLMRLNDQGALNNVQNLPARLLRTQEVRFAVAVHEAVTTNNHIRFFRLASQANCLAACLMHRYFVQVRGQALIRLAASFAGHPRRDVQYPLATIVRQLGFEDANEAKSFCECWGLTVADDYLIFEKQTPPQPPELAWRERRAIRLIEQKRAGVPLSMLFNNGPVSSADALPLPVQSSFDHNGRFIPPIQTEEISQVVTDPLPVHVLPASSSQLSTSAFSGFGNVTSVVQVKSREERLPLASNNQLLTSFVNDLINELVDCHSVARETYIEETVSHGIAQELLEQCIESEVRKLVEDLKRKENHAHLFGVETELCDSVIAAVVDDHCRQVAQSCLVLDSLCMDLFTRELLPSLIESVAFTCWMMARADQLYRGTLLRACFRHFRHWVCCKQREEYERDLLRAMPACPAPHQNVLTLIGPSIWTSLRLKRQTRSPLSKRPRFSRWSAEVDENIIWKPISPISQLADRPLGIYSPVCSPHTRHILSVITAWLRIKLVHFTLVPISCDLESEDLKALSALICLGDPDAELLRHSTECQLPVLAFLPGTGGPESENTAPNTVICLNMPYSIGEQIHPSSCWSSILQSGLDWAKSRLIQRQVAVQLSDQPSSGKFPNRPQTISLADLAWHFVDMNFLRPMSVLSRVWHRHGFVDPSPIALFSAYHSVLDRLFEQSFGPQLSDVRSRVAITSSALQLLSSISSWEQFVQQWSLFSDQVNLNPLTKWWAQAAVVGAEQKFRRSIVQANCTPLPSLAPWISLCMAVVRDRLELLMQSTLNLQIAEAKIIERWLEIICDTHELSALTELTKHFSQLGEPCLTYADAVDQSLEVSRRMQLSLCLDTSMDSSVPKVTSSIQNVSSLLLKLDRLDDRLHTVENSMLEVLQQTVEASLVLRSNIQSIECSRCETEEHSFD</sequence>
<dbReference type="Pfam" id="PF03399">
    <property type="entry name" value="SAC3_GANP"/>
    <property type="match status" value="1"/>
</dbReference>
<protein>
    <recommendedName>
        <fullName evidence="2">SAC3/GANP/THP3 conserved domain-containing protein</fullName>
    </recommendedName>
</protein>
<dbReference type="OrthoDB" id="21502at2759"/>
<feature type="region of interest" description="Disordered" evidence="1">
    <location>
        <begin position="201"/>
        <end position="258"/>
    </location>
</feature>
<organism evidence="3 4">
    <name type="scientific">Paragonimus heterotremus</name>
    <dbReference type="NCBI Taxonomy" id="100268"/>
    <lineage>
        <taxon>Eukaryota</taxon>
        <taxon>Metazoa</taxon>
        <taxon>Spiralia</taxon>
        <taxon>Lophotrochozoa</taxon>
        <taxon>Platyhelminthes</taxon>
        <taxon>Trematoda</taxon>
        <taxon>Digenea</taxon>
        <taxon>Plagiorchiida</taxon>
        <taxon>Troglotremata</taxon>
        <taxon>Troglotrematidae</taxon>
        <taxon>Paragonimus</taxon>
    </lineage>
</organism>
<dbReference type="GO" id="GO:0070390">
    <property type="term" value="C:transcription export complex 2"/>
    <property type="evidence" value="ECO:0007669"/>
    <property type="project" value="TreeGrafter"/>
</dbReference>
<dbReference type="Proteomes" id="UP000748531">
    <property type="component" value="Unassembled WGS sequence"/>
</dbReference>
<dbReference type="InterPro" id="IPR045107">
    <property type="entry name" value="SAC3/GANP/THP3"/>
</dbReference>
<dbReference type="GO" id="GO:0005737">
    <property type="term" value="C:cytoplasm"/>
    <property type="evidence" value="ECO:0007669"/>
    <property type="project" value="TreeGrafter"/>
</dbReference>
<dbReference type="Gene3D" id="1.25.40.990">
    <property type="match status" value="1"/>
</dbReference>
<dbReference type="PANTHER" id="PTHR12436">
    <property type="entry name" value="80 KDA MCM3-ASSOCIATED PROTEIN"/>
    <property type="match status" value="1"/>
</dbReference>
<comment type="caution">
    <text evidence="3">The sequence shown here is derived from an EMBL/GenBank/DDBJ whole genome shotgun (WGS) entry which is preliminary data.</text>
</comment>
<dbReference type="InterPro" id="IPR035979">
    <property type="entry name" value="RBD_domain_sf"/>
</dbReference>
<feature type="domain" description="SAC3/GANP/THP3 conserved" evidence="2">
    <location>
        <begin position="323"/>
        <end position="629"/>
    </location>
</feature>
<dbReference type="GO" id="GO:0003676">
    <property type="term" value="F:nucleic acid binding"/>
    <property type="evidence" value="ECO:0007669"/>
    <property type="project" value="InterPro"/>
</dbReference>
<feature type="compositionally biased region" description="Polar residues" evidence="1">
    <location>
        <begin position="224"/>
        <end position="243"/>
    </location>
</feature>
<dbReference type="EMBL" id="LUCH01017386">
    <property type="protein sequence ID" value="KAF5395032.1"/>
    <property type="molecule type" value="Genomic_DNA"/>
</dbReference>
<dbReference type="PANTHER" id="PTHR12436:SF3">
    <property type="entry name" value="GERMINAL-CENTER ASSOCIATED NUCLEAR PROTEIN"/>
    <property type="match status" value="1"/>
</dbReference>
<feature type="region of interest" description="Disordered" evidence="1">
    <location>
        <begin position="150"/>
        <end position="169"/>
    </location>
</feature>
<evidence type="ECO:0000256" key="1">
    <source>
        <dbReference type="SAM" id="MobiDB-lite"/>
    </source>
</evidence>
<reference evidence="3" key="1">
    <citation type="submission" date="2019-05" db="EMBL/GenBank/DDBJ databases">
        <title>Annotation for the trematode Paragonimus heterotremus.</title>
        <authorList>
            <person name="Choi Y.-J."/>
        </authorList>
    </citation>
    <scope>NUCLEOTIDE SEQUENCE</scope>
    <source>
        <strain evidence="3">LC</strain>
    </source>
</reference>
<evidence type="ECO:0000313" key="4">
    <source>
        <dbReference type="Proteomes" id="UP000748531"/>
    </source>
</evidence>
<dbReference type="InterPro" id="IPR005062">
    <property type="entry name" value="SAC3/GANP/THP3_conserved"/>
</dbReference>
<dbReference type="SUPFAM" id="SSF54928">
    <property type="entry name" value="RNA-binding domain, RBD"/>
    <property type="match status" value="1"/>
</dbReference>
<accession>A0A8J4WSS1</accession>
<proteinExistence type="predicted"/>
<name>A0A8J4WSS1_9TREM</name>
<dbReference type="GO" id="GO:0006406">
    <property type="term" value="P:mRNA export from nucleus"/>
    <property type="evidence" value="ECO:0007669"/>
    <property type="project" value="TreeGrafter"/>
</dbReference>
<keyword evidence="4" id="KW-1185">Reference proteome</keyword>